<dbReference type="Gene3D" id="3.10.450.50">
    <property type="match status" value="1"/>
</dbReference>
<gene>
    <name evidence="2" type="ORF">IQ247_02045</name>
</gene>
<comment type="caution">
    <text evidence="2">The sequence shown here is derived from an EMBL/GenBank/DDBJ whole genome shotgun (WGS) entry which is preliminary data.</text>
</comment>
<dbReference type="SUPFAM" id="SSF54427">
    <property type="entry name" value="NTF2-like"/>
    <property type="match status" value="1"/>
</dbReference>
<protein>
    <submittedName>
        <fullName evidence="2">SgcJ/EcaC family oxidoreductase</fullName>
    </submittedName>
</protein>
<dbReference type="Proteomes" id="UP000620559">
    <property type="component" value="Unassembled WGS sequence"/>
</dbReference>
<organism evidence="2 3">
    <name type="scientific">Plectonema cf. radiosum LEGE 06105</name>
    <dbReference type="NCBI Taxonomy" id="945769"/>
    <lineage>
        <taxon>Bacteria</taxon>
        <taxon>Bacillati</taxon>
        <taxon>Cyanobacteriota</taxon>
        <taxon>Cyanophyceae</taxon>
        <taxon>Oscillatoriophycideae</taxon>
        <taxon>Oscillatoriales</taxon>
        <taxon>Microcoleaceae</taxon>
        <taxon>Plectonema</taxon>
    </lineage>
</organism>
<accession>A0A8J7F341</accession>
<dbReference type="InterPro" id="IPR037401">
    <property type="entry name" value="SnoaL-like"/>
</dbReference>
<evidence type="ECO:0000313" key="3">
    <source>
        <dbReference type="Proteomes" id="UP000620559"/>
    </source>
</evidence>
<reference evidence="2" key="1">
    <citation type="submission" date="2020-10" db="EMBL/GenBank/DDBJ databases">
        <authorList>
            <person name="Castelo-Branco R."/>
            <person name="Eusebio N."/>
            <person name="Adriana R."/>
            <person name="Vieira A."/>
            <person name="Brugerolle De Fraissinette N."/>
            <person name="Rezende De Castro R."/>
            <person name="Schneider M.P."/>
            <person name="Vasconcelos V."/>
            <person name="Leao P.N."/>
        </authorList>
    </citation>
    <scope>NUCLEOTIDE SEQUENCE</scope>
    <source>
        <strain evidence="2">LEGE 06105</strain>
    </source>
</reference>
<dbReference type="NCBIfam" id="TIGR02246">
    <property type="entry name" value="SgcJ/EcaC family oxidoreductase"/>
    <property type="match status" value="1"/>
</dbReference>
<keyword evidence="3" id="KW-1185">Reference proteome</keyword>
<name>A0A8J7F341_9CYAN</name>
<dbReference type="InterPro" id="IPR011944">
    <property type="entry name" value="Steroid_delta5-4_isomerase"/>
</dbReference>
<evidence type="ECO:0000313" key="2">
    <source>
        <dbReference type="EMBL" id="MBE9211509.1"/>
    </source>
</evidence>
<feature type="domain" description="SnoaL-like" evidence="1">
    <location>
        <begin position="14"/>
        <end position="135"/>
    </location>
</feature>
<dbReference type="InterPro" id="IPR032710">
    <property type="entry name" value="NTF2-like_dom_sf"/>
</dbReference>
<evidence type="ECO:0000259" key="1">
    <source>
        <dbReference type="Pfam" id="PF13474"/>
    </source>
</evidence>
<dbReference type="AlphaFoldDB" id="A0A8J7F341"/>
<sequence>MVAINNTTTDEAEIRQIIDNWVESVRAKDIDGLMSHYVDDSVLFDIMPPLKHQGASAYRQLWEQCFPYFQGDIGYEIRDLNITVGSDVAFSHSLNRMSGTTTNGEEIDNWMRVTVCYQKIDGKWMVIHDHVSVPINMENSKALFDLKP</sequence>
<dbReference type="Pfam" id="PF13474">
    <property type="entry name" value="SnoaL_3"/>
    <property type="match status" value="1"/>
</dbReference>
<proteinExistence type="predicted"/>
<dbReference type="EMBL" id="JADEWL010000004">
    <property type="protein sequence ID" value="MBE9211509.1"/>
    <property type="molecule type" value="Genomic_DNA"/>
</dbReference>